<protein>
    <submittedName>
        <fullName evidence="1">Uncharacterized protein</fullName>
    </submittedName>
</protein>
<evidence type="ECO:0000313" key="2">
    <source>
        <dbReference type="Proteomes" id="UP000177622"/>
    </source>
</evidence>
<evidence type="ECO:0000313" key="1">
    <source>
        <dbReference type="EMBL" id="OGE52672.1"/>
    </source>
</evidence>
<proteinExistence type="predicted"/>
<dbReference type="Proteomes" id="UP000177622">
    <property type="component" value="Unassembled WGS sequence"/>
</dbReference>
<dbReference type="EMBL" id="LXJU01000009">
    <property type="protein sequence ID" value="OGE52672.1"/>
    <property type="molecule type" value="Genomic_DNA"/>
</dbReference>
<gene>
    <name evidence="1" type="ORF">PENARI_c009G00746</name>
</gene>
<dbReference type="STRING" id="1835702.A0A1F5LHI3"/>
<comment type="caution">
    <text evidence="1">The sequence shown here is derived from an EMBL/GenBank/DDBJ whole genome shotgun (WGS) entry which is preliminary data.</text>
</comment>
<name>A0A1F5LHI3_PENAI</name>
<reference evidence="1 2" key="1">
    <citation type="journal article" date="2016" name="Sci. Rep.">
        <title>Penicillium arizonense, a new, genome sequenced fungal species, reveals a high chemical diversity in secreted metabolites.</title>
        <authorList>
            <person name="Grijseels S."/>
            <person name="Nielsen J.C."/>
            <person name="Randelovic M."/>
            <person name="Nielsen J."/>
            <person name="Nielsen K.F."/>
            <person name="Workman M."/>
            <person name="Frisvad J.C."/>
        </authorList>
    </citation>
    <scope>NUCLEOTIDE SEQUENCE [LARGE SCALE GENOMIC DNA]</scope>
    <source>
        <strain evidence="1 2">CBS 141311</strain>
    </source>
</reference>
<organism evidence="1 2">
    <name type="scientific">Penicillium arizonense</name>
    <dbReference type="NCBI Taxonomy" id="1835702"/>
    <lineage>
        <taxon>Eukaryota</taxon>
        <taxon>Fungi</taxon>
        <taxon>Dikarya</taxon>
        <taxon>Ascomycota</taxon>
        <taxon>Pezizomycotina</taxon>
        <taxon>Eurotiomycetes</taxon>
        <taxon>Eurotiomycetidae</taxon>
        <taxon>Eurotiales</taxon>
        <taxon>Aspergillaceae</taxon>
        <taxon>Penicillium</taxon>
    </lineage>
</organism>
<keyword evidence="2" id="KW-1185">Reference proteome</keyword>
<sequence>MSPDFETLRNKRFMMLSFNNNKSILDYQFNELDFALPPWLQAPPQVRNALADLRTNVLVTITLMKQLMIIRNNRFFETCPIKSGLMYQLHVSSVKRLLEWKENWNQVDPTLSISVKIPREALRFCVDEFAYARFTTEYTSQVHILMSGAFQQWRAARHATDHLACRLMNAHEQEYREWRKWFDGEFTTHMWEWETCLKSLILPSWEEIIDDLFLMINDRVEDAEELADTFYIRGPPSPHL</sequence>
<dbReference type="OrthoDB" id="4192850at2759"/>
<dbReference type="RefSeq" id="XP_022488112.1">
    <property type="nucleotide sequence ID" value="XM_022631723.1"/>
</dbReference>
<dbReference type="AlphaFoldDB" id="A0A1F5LHI3"/>
<accession>A0A1F5LHI3</accession>
<dbReference type="GeneID" id="34576457"/>